<comment type="caution">
    <text evidence="2">The sequence shown here is derived from an EMBL/GenBank/DDBJ whole genome shotgun (WGS) entry which is preliminary data.</text>
</comment>
<dbReference type="EMBL" id="JAUEPP010000001">
    <property type="protein sequence ID" value="KAK3354333.1"/>
    <property type="molecule type" value="Genomic_DNA"/>
</dbReference>
<evidence type="ECO:0008006" key="4">
    <source>
        <dbReference type="Google" id="ProtNLM"/>
    </source>
</evidence>
<dbReference type="RefSeq" id="XP_062685711.1">
    <property type="nucleotide sequence ID" value="XM_062831505.1"/>
</dbReference>
<reference evidence="2" key="2">
    <citation type="submission" date="2023-06" db="EMBL/GenBank/DDBJ databases">
        <authorList>
            <consortium name="Lawrence Berkeley National Laboratory"/>
            <person name="Haridas S."/>
            <person name="Hensen N."/>
            <person name="Bonometti L."/>
            <person name="Westerberg I."/>
            <person name="Brannstrom I.O."/>
            <person name="Guillou S."/>
            <person name="Cros-Aarteil S."/>
            <person name="Calhoun S."/>
            <person name="Kuo A."/>
            <person name="Mondo S."/>
            <person name="Pangilinan J."/>
            <person name="Riley R."/>
            <person name="Labutti K."/>
            <person name="Andreopoulos B."/>
            <person name="Lipzen A."/>
            <person name="Chen C."/>
            <person name="Yanf M."/>
            <person name="Daum C."/>
            <person name="Ng V."/>
            <person name="Clum A."/>
            <person name="Steindorff A."/>
            <person name="Ohm R."/>
            <person name="Martin F."/>
            <person name="Silar P."/>
            <person name="Natvig D."/>
            <person name="Lalanne C."/>
            <person name="Gautier V."/>
            <person name="Ament-Velasquez S.L."/>
            <person name="Kruys A."/>
            <person name="Hutchinson M.I."/>
            <person name="Powell A.J."/>
            <person name="Barry K."/>
            <person name="Miller A.N."/>
            <person name="Grigoriev I.V."/>
            <person name="Debuchy R."/>
            <person name="Gladieux P."/>
            <person name="Thoren M.H."/>
            <person name="Johannesson H."/>
        </authorList>
    </citation>
    <scope>NUCLEOTIDE SEQUENCE</scope>
    <source>
        <strain evidence="2">CBS 560.94</strain>
    </source>
</reference>
<evidence type="ECO:0000313" key="3">
    <source>
        <dbReference type="Proteomes" id="UP001278500"/>
    </source>
</evidence>
<dbReference type="GeneID" id="87868659"/>
<organism evidence="2 3">
    <name type="scientific">Neurospora tetraspora</name>
    <dbReference type="NCBI Taxonomy" id="94610"/>
    <lineage>
        <taxon>Eukaryota</taxon>
        <taxon>Fungi</taxon>
        <taxon>Dikarya</taxon>
        <taxon>Ascomycota</taxon>
        <taxon>Pezizomycotina</taxon>
        <taxon>Sordariomycetes</taxon>
        <taxon>Sordariomycetidae</taxon>
        <taxon>Sordariales</taxon>
        <taxon>Sordariaceae</taxon>
        <taxon>Neurospora</taxon>
    </lineage>
</organism>
<feature type="compositionally biased region" description="Basic and acidic residues" evidence="1">
    <location>
        <begin position="128"/>
        <end position="148"/>
    </location>
</feature>
<name>A0AAE0JNB6_9PEZI</name>
<keyword evidence="3" id="KW-1185">Reference proteome</keyword>
<dbReference type="InterPro" id="IPR011333">
    <property type="entry name" value="SKP1/BTB/POZ_sf"/>
</dbReference>
<evidence type="ECO:0000256" key="1">
    <source>
        <dbReference type="SAM" id="MobiDB-lite"/>
    </source>
</evidence>
<feature type="compositionally biased region" description="Polar residues" evidence="1">
    <location>
        <begin position="204"/>
        <end position="219"/>
    </location>
</feature>
<reference evidence="2" key="1">
    <citation type="journal article" date="2023" name="Mol. Phylogenet. Evol.">
        <title>Genome-scale phylogeny and comparative genomics of the fungal order Sordariales.</title>
        <authorList>
            <person name="Hensen N."/>
            <person name="Bonometti L."/>
            <person name="Westerberg I."/>
            <person name="Brannstrom I.O."/>
            <person name="Guillou S."/>
            <person name="Cros-Aarteil S."/>
            <person name="Calhoun S."/>
            <person name="Haridas S."/>
            <person name="Kuo A."/>
            <person name="Mondo S."/>
            <person name="Pangilinan J."/>
            <person name="Riley R."/>
            <person name="LaButti K."/>
            <person name="Andreopoulos B."/>
            <person name="Lipzen A."/>
            <person name="Chen C."/>
            <person name="Yan M."/>
            <person name="Daum C."/>
            <person name="Ng V."/>
            <person name="Clum A."/>
            <person name="Steindorff A."/>
            <person name="Ohm R.A."/>
            <person name="Martin F."/>
            <person name="Silar P."/>
            <person name="Natvig D.O."/>
            <person name="Lalanne C."/>
            <person name="Gautier V."/>
            <person name="Ament-Velasquez S.L."/>
            <person name="Kruys A."/>
            <person name="Hutchinson M.I."/>
            <person name="Powell A.J."/>
            <person name="Barry K."/>
            <person name="Miller A.N."/>
            <person name="Grigoriev I.V."/>
            <person name="Debuchy R."/>
            <person name="Gladieux P."/>
            <person name="Hiltunen Thoren M."/>
            <person name="Johannesson H."/>
        </authorList>
    </citation>
    <scope>NUCLEOTIDE SEQUENCE</scope>
    <source>
        <strain evidence="2">CBS 560.94</strain>
    </source>
</reference>
<dbReference type="SUPFAM" id="SSF54695">
    <property type="entry name" value="POZ domain"/>
    <property type="match status" value="1"/>
</dbReference>
<dbReference type="AlphaFoldDB" id="A0AAE0JNB6"/>
<proteinExistence type="predicted"/>
<sequence length="706" mass="78943">MMEKKSLPTRFQPLSYASALRGKQGARIEVKPTPTPTPIPKTEAPLKPAVTSVPSKSTVQQPPPAVPNLKQPEQPKSAVHTNSTTASSREEYPQLAQRVAKPKLAPVSYAQAVTGKRTATLVVKKKEKQGPHTDPQKTEGETTVHQELGKSPQKSPQKSPEKGPQKSPEKVPQKGPEKNSQKSPEKSPQKSQKKSPKKKKKKGNTNPEANTAASGSVIKTQHIPHHQKASKQSQEPEKKSAATIERGSTAPQGGGLSKENTRSKNACTAAAAGEQNQGKKLNAEPHRGRSPVKASPCMRNAPTKPKAAAWGGQSWRSPATIRPRQRSTTFPGFEISSHPLHNQSPTLTARYQFGQSPRPSTSCATRFAKHPQYNHHEHNFHHRSKGSVPTMGNPHAYHVRCRALGVEQWTKAAATPIRSSNFLGSGDFVIHCDEPGEEGLWPKAINKQRRIAEHIKKHDRKEIDLWTEPRDWDVRIECGGEKFLVHRKMLAREQSSLKSLSRVFPDGSKTIFSCPYTTPERMANVLAFIYDKSTMEGERFVPSEDHPLDGGIILNNTMAYLAGTETDFPALRDVAFSNFQKAIQGVKRFFDDANGLIQDSENEAHGTLSEEWDCLGSVVTDDELATFYRPFRIAMQALFDFYVYNQDKFFVDEMLPLREAMWGLMNDVYCRRLLLSKTFRNDEQSEWDESGLWQFCEEEAAFFEWY</sequence>
<feature type="region of interest" description="Disordered" evidence="1">
    <location>
        <begin position="1"/>
        <end position="315"/>
    </location>
</feature>
<dbReference type="Proteomes" id="UP001278500">
    <property type="component" value="Unassembled WGS sequence"/>
</dbReference>
<gene>
    <name evidence="2" type="ORF">B0H65DRAFT_8684</name>
</gene>
<feature type="compositionally biased region" description="Basic residues" evidence="1">
    <location>
        <begin position="191"/>
        <end position="203"/>
    </location>
</feature>
<feature type="compositionally biased region" description="Basic and acidic residues" evidence="1">
    <location>
        <begin position="159"/>
        <end position="188"/>
    </location>
</feature>
<protein>
    <recommendedName>
        <fullName evidence="4">BTB domain-containing protein</fullName>
    </recommendedName>
</protein>
<accession>A0AAE0JNB6</accession>
<dbReference type="Gene3D" id="3.30.710.10">
    <property type="entry name" value="Potassium Channel Kv1.1, Chain A"/>
    <property type="match status" value="1"/>
</dbReference>
<evidence type="ECO:0000313" key="2">
    <source>
        <dbReference type="EMBL" id="KAK3354333.1"/>
    </source>
</evidence>